<dbReference type="Proteomes" id="UP000185003">
    <property type="component" value="Unassembled WGS sequence"/>
</dbReference>
<dbReference type="Pfam" id="PF20409">
    <property type="entry name" value="SnoaL_5"/>
    <property type="match status" value="1"/>
</dbReference>
<dbReference type="InterPro" id="IPR046860">
    <property type="entry name" value="SnoaL_5"/>
</dbReference>
<name>A0A1N6IZV5_9BACT</name>
<evidence type="ECO:0000313" key="2">
    <source>
        <dbReference type="EMBL" id="SIO37614.1"/>
    </source>
</evidence>
<dbReference type="SUPFAM" id="SSF54427">
    <property type="entry name" value="NTF2-like"/>
    <property type="match status" value="1"/>
</dbReference>
<gene>
    <name evidence="2" type="ORF">SAMN04488055_3505</name>
</gene>
<dbReference type="STRING" id="536979.SAMN04488055_3505"/>
<dbReference type="RefSeq" id="WP_074240740.1">
    <property type="nucleotide sequence ID" value="NZ_FSRA01000002.1"/>
</dbReference>
<evidence type="ECO:0000313" key="3">
    <source>
        <dbReference type="Proteomes" id="UP000185003"/>
    </source>
</evidence>
<keyword evidence="3" id="KW-1185">Reference proteome</keyword>
<protein>
    <recommendedName>
        <fullName evidence="1">SnoaL-like domain-containing protein</fullName>
    </recommendedName>
</protein>
<dbReference type="InterPro" id="IPR032710">
    <property type="entry name" value="NTF2-like_dom_sf"/>
</dbReference>
<sequence length="126" mass="14637">MKETITQEIAYKLISFCKKSDWQGAYDQLFSEDARSIESFKSPIAEIETIGLQAIRDKAKRFDELIEKVHEIKVSEPLIMNNHFSFSLTMDGEMTGKGYTVILSEICIYEVQKGKIVYEQFFYTQN</sequence>
<dbReference type="OrthoDB" id="336094at2"/>
<feature type="domain" description="SnoaL-like" evidence="1">
    <location>
        <begin position="6"/>
        <end position="123"/>
    </location>
</feature>
<dbReference type="EMBL" id="FSRA01000002">
    <property type="protein sequence ID" value="SIO37614.1"/>
    <property type="molecule type" value="Genomic_DNA"/>
</dbReference>
<evidence type="ECO:0000259" key="1">
    <source>
        <dbReference type="Pfam" id="PF20409"/>
    </source>
</evidence>
<proteinExistence type="predicted"/>
<accession>A0A1N6IZV5</accession>
<reference evidence="3" key="1">
    <citation type="submission" date="2016-11" db="EMBL/GenBank/DDBJ databases">
        <authorList>
            <person name="Varghese N."/>
            <person name="Submissions S."/>
        </authorList>
    </citation>
    <scope>NUCLEOTIDE SEQUENCE [LARGE SCALE GENOMIC DNA]</scope>
    <source>
        <strain evidence="3">DSM 24787</strain>
    </source>
</reference>
<dbReference type="AlphaFoldDB" id="A0A1N6IZV5"/>
<dbReference type="Gene3D" id="3.10.450.50">
    <property type="match status" value="1"/>
</dbReference>
<organism evidence="2 3">
    <name type="scientific">Chitinophaga niabensis</name>
    <dbReference type="NCBI Taxonomy" id="536979"/>
    <lineage>
        <taxon>Bacteria</taxon>
        <taxon>Pseudomonadati</taxon>
        <taxon>Bacteroidota</taxon>
        <taxon>Chitinophagia</taxon>
        <taxon>Chitinophagales</taxon>
        <taxon>Chitinophagaceae</taxon>
        <taxon>Chitinophaga</taxon>
    </lineage>
</organism>